<proteinExistence type="predicted"/>
<dbReference type="SUPFAM" id="SSF53756">
    <property type="entry name" value="UDP-Glycosyltransferase/glycogen phosphorylase"/>
    <property type="match status" value="1"/>
</dbReference>
<dbReference type="CDD" id="cd03808">
    <property type="entry name" value="GT4_CapM-like"/>
    <property type="match status" value="1"/>
</dbReference>
<protein>
    <submittedName>
        <fullName evidence="3">Glycosyltransferase family 4 protein</fullName>
    </submittedName>
</protein>
<sequence length="376" mass="41948">METIKKIRVLQTIRQGKIGGGESHVLDLVRYLDKNLFEPVVLSFTDGPMITSLTQMGVPAHVIHTERAFDIGVWKKVKQFLQAQQMDIVHVHGTRANTNVLWAARSLGLPVIYTIHGWSFHDSLPAWNRKARILAEKFITRRTRLNITVSDSNHRTGVREFGSFKSTVVKNGVNLDKFDLEGTYPDVKASYGIPAHHLVIGYIVRITEQKDPLGMLRAYAHVCTNFKDVTLLMIGEGDLKAAAVQLAKDLGIADRVIFDNFRQDVPAVLNAVDIYCLPSLWEGFPIGVLEAMAMGKAVIASDVDGTREAIEDEVSGLLVPPKDEGALVAALERLLKDRAMRRYLQENAGKSVKAKFDVREMTHKIETVYQQVLAPL</sequence>
<dbReference type="RefSeq" id="WP_220252060.1">
    <property type="nucleotide sequence ID" value="NZ_JAICCF010000004.1"/>
</dbReference>
<feature type="domain" description="Glycosyl transferase family 1" evidence="1">
    <location>
        <begin position="188"/>
        <end position="349"/>
    </location>
</feature>
<dbReference type="InterPro" id="IPR001296">
    <property type="entry name" value="Glyco_trans_1"/>
</dbReference>
<dbReference type="Pfam" id="PF00534">
    <property type="entry name" value="Glycos_transf_1"/>
    <property type="match status" value="1"/>
</dbReference>
<dbReference type="InterPro" id="IPR028098">
    <property type="entry name" value="Glyco_trans_4-like_N"/>
</dbReference>
<reference evidence="3 4" key="1">
    <citation type="submission" date="2021-08" db="EMBL/GenBank/DDBJ databases">
        <title>The genome sequence of Chitinophaga sp. B61.</title>
        <authorList>
            <person name="Zhang X."/>
        </authorList>
    </citation>
    <scope>NUCLEOTIDE SEQUENCE [LARGE SCALE GENOMIC DNA]</scope>
    <source>
        <strain evidence="3 4">B61</strain>
    </source>
</reference>
<feature type="domain" description="Glycosyltransferase subfamily 4-like N-terminal" evidence="2">
    <location>
        <begin position="18"/>
        <end position="177"/>
    </location>
</feature>
<accession>A0ABS7GGA2</accession>
<evidence type="ECO:0000313" key="3">
    <source>
        <dbReference type="EMBL" id="MBW8686726.1"/>
    </source>
</evidence>
<keyword evidence="4" id="KW-1185">Reference proteome</keyword>
<dbReference type="PANTHER" id="PTHR12526:SF630">
    <property type="entry name" value="GLYCOSYLTRANSFERASE"/>
    <property type="match status" value="1"/>
</dbReference>
<evidence type="ECO:0000259" key="2">
    <source>
        <dbReference type="Pfam" id="PF13439"/>
    </source>
</evidence>
<evidence type="ECO:0000313" key="4">
    <source>
        <dbReference type="Proteomes" id="UP000812961"/>
    </source>
</evidence>
<dbReference type="Gene3D" id="3.40.50.2000">
    <property type="entry name" value="Glycogen Phosphorylase B"/>
    <property type="match status" value="2"/>
</dbReference>
<dbReference type="Proteomes" id="UP000812961">
    <property type="component" value="Unassembled WGS sequence"/>
</dbReference>
<comment type="caution">
    <text evidence="3">The sequence shown here is derived from an EMBL/GenBank/DDBJ whole genome shotgun (WGS) entry which is preliminary data.</text>
</comment>
<dbReference type="EMBL" id="JAICCF010000004">
    <property type="protein sequence ID" value="MBW8686726.1"/>
    <property type="molecule type" value="Genomic_DNA"/>
</dbReference>
<dbReference type="Pfam" id="PF13439">
    <property type="entry name" value="Glyco_transf_4"/>
    <property type="match status" value="1"/>
</dbReference>
<evidence type="ECO:0000259" key="1">
    <source>
        <dbReference type="Pfam" id="PF00534"/>
    </source>
</evidence>
<name>A0ABS7GGA2_9BACT</name>
<organism evidence="3 4">
    <name type="scientific">Chitinophaga rhizophila</name>
    <dbReference type="NCBI Taxonomy" id="2866212"/>
    <lineage>
        <taxon>Bacteria</taxon>
        <taxon>Pseudomonadati</taxon>
        <taxon>Bacteroidota</taxon>
        <taxon>Chitinophagia</taxon>
        <taxon>Chitinophagales</taxon>
        <taxon>Chitinophagaceae</taxon>
        <taxon>Chitinophaga</taxon>
    </lineage>
</organism>
<gene>
    <name evidence="3" type="ORF">K1Y79_20475</name>
</gene>
<dbReference type="PANTHER" id="PTHR12526">
    <property type="entry name" value="GLYCOSYLTRANSFERASE"/>
    <property type="match status" value="1"/>
</dbReference>